<evidence type="ECO:0000256" key="6">
    <source>
        <dbReference type="ARBA" id="ARBA00043149"/>
    </source>
</evidence>
<protein>
    <recommendedName>
        <fullName evidence="6">ATP:glycerol 3-phosphotransferase</fullName>
    </recommendedName>
</protein>
<evidence type="ECO:0000256" key="4">
    <source>
        <dbReference type="ARBA" id="ARBA00022777"/>
    </source>
</evidence>
<name>A0A1G9ZKK3_9ACTO</name>
<reference evidence="10 11" key="1">
    <citation type="submission" date="2016-10" db="EMBL/GenBank/DDBJ databases">
        <authorList>
            <person name="de Groot N.N."/>
        </authorList>
    </citation>
    <scope>NUCLEOTIDE SEQUENCE [LARGE SCALE GENOMIC DNA]</scope>
    <source>
        <strain evidence="10 11">KPR-7B</strain>
    </source>
</reference>
<dbReference type="AlphaFoldDB" id="A0A1G9ZKK3"/>
<dbReference type="InterPro" id="IPR018485">
    <property type="entry name" value="FGGY_C"/>
</dbReference>
<dbReference type="GO" id="GO:0005524">
    <property type="term" value="F:ATP binding"/>
    <property type="evidence" value="ECO:0007669"/>
    <property type="project" value="UniProtKB-KW"/>
</dbReference>
<dbReference type="SUPFAM" id="SSF53067">
    <property type="entry name" value="Actin-like ATPase domain"/>
    <property type="match status" value="2"/>
</dbReference>
<dbReference type="PIRSF" id="PIRSF000538">
    <property type="entry name" value="GlpK"/>
    <property type="match status" value="1"/>
</dbReference>
<evidence type="ECO:0000256" key="5">
    <source>
        <dbReference type="ARBA" id="ARBA00022840"/>
    </source>
</evidence>
<evidence type="ECO:0000313" key="10">
    <source>
        <dbReference type="EMBL" id="SDN21655.1"/>
    </source>
</evidence>
<keyword evidence="3" id="KW-0547">Nucleotide-binding</keyword>
<evidence type="ECO:0000313" key="11">
    <source>
        <dbReference type="Proteomes" id="UP000199671"/>
    </source>
</evidence>
<proteinExistence type="inferred from homology"/>
<feature type="domain" description="Carbohydrate kinase FGGY N-terminal" evidence="8">
    <location>
        <begin position="25"/>
        <end position="262"/>
    </location>
</feature>
<evidence type="ECO:0000259" key="8">
    <source>
        <dbReference type="Pfam" id="PF00370"/>
    </source>
</evidence>
<evidence type="ECO:0000256" key="1">
    <source>
        <dbReference type="ARBA" id="ARBA00009156"/>
    </source>
</evidence>
<dbReference type="Proteomes" id="UP000199671">
    <property type="component" value="Unassembled WGS sequence"/>
</dbReference>
<dbReference type="InterPro" id="IPR018484">
    <property type="entry name" value="FGGY_N"/>
</dbReference>
<comment type="similarity">
    <text evidence="1 7">Belongs to the FGGY kinase family.</text>
</comment>
<gene>
    <name evidence="10" type="ORF">SAMN04487766_11825</name>
</gene>
<dbReference type="CDD" id="cd07769">
    <property type="entry name" value="ASKHA_NBD_FGGY_GK"/>
    <property type="match status" value="1"/>
</dbReference>
<dbReference type="EMBL" id="FNHU01000018">
    <property type="protein sequence ID" value="SDN21655.1"/>
    <property type="molecule type" value="Genomic_DNA"/>
</dbReference>
<dbReference type="Pfam" id="PF02782">
    <property type="entry name" value="FGGY_C"/>
    <property type="match status" value="1"/>
</dbReference>
<dbReference type="InterPro" id="IPR043129">
    <property type="entry name" value="ATPase_NBD"/>
</dbReference>
<evidence type="ECO:0000256" key="2">
    <source>
        <dbReference type="ARBA" id="ARBA00022679"/>
    </source>
</evidence>
<dbReference type="GO" id="GO:0005829">
    <property type="term" value="C:cytosol"/>
    <property type="evidence" value="ECO:0007669"/>
    <property type="project" value="TreeGrafter"/>
</dbReference>
<keyword evidence="4 7" id="KW-0418">Kinase</keyword>
<keyword evidence="2 7" id="KW-0808">Transferase</keyword>
<dbReference type="Gene3D" id="3.30.420.40">
    <property type="match status" value="2"/>
</dbReference>
<dbReference type="PROSITE" id="PS00445">
    <property type="entry name" value="FGGY_KINASES_2"/>
    <property type="match status" value="1"/>
</dbReference>
<evidence type="ECO:0000256" key="7">
    <source>
        <dbReference type="RuleBase" id="RU003733"/>
    </source>
</evidence>
<organism evidence="10 11">
    <name type="scientific">Actinomyces ruminicola</name>
    <dbReference type="NCBI Taxonomy" id="332524"/>
    <lineage>
        <taxon>Bacteria</taxon>
        <taxon>Bacillati</taxon>
        <taxon>Actinomycetota</taxon>
        <taxon>Actinomycetes</taxon>
        <taxon>Actinomycetales</taxon>
        <taxon>Actinomycetaceae</taxon>
        <taxon>Actinomyces</taxon>
    </lineage>
</organism>
<sequence length="498" mass="51743">MTSSEGSGGMSNAALWTQAGKVTPYVLALDEGTTNAKAFAVAPDGSILSSGSAPVAVSYPRPGWVEQDAEAVWAAQCAAIRECLDGVEGVPAGITISNQRESVVAWDPATGEALAPMLGWQDSRTAEFCDWLRSPEREFAVAATTGLSLDPMFSAPKMRYLLDRVGSGPVRIGTVDSWLMGRLTGQAAYVIEAGNASRTLLLDLATLDWSPAMCELFGVDRSGLPDVVPSNADFGTTTGLDFLPDGVPIVGVLGDSHAALFGHGCRTTAEGKATYGTGSSVMIPSGADRSIRTGVSTTLAWLTDAPMYGHEGNIVASGTAMDWAARLLGVKPGRELDELAATVPDSGGVSLVPAFTGLGAPWWDRQAVGIISGLTAGTSRGHVARAALEAVAHQIADVVEALDTSDLQVLHADGGATASRLLMQTQADLLGRDVVVSANAEVSALGAALMGFTRLGWELPATSQQEGRHYRPALDNDARAAARDQWRGALARSRATPA</sequence>
<dbReference type="InterPro" id="IPR018483">
    <property type="entry name" value="Carb_kinase_FGGY_CS"/>
</dbReference>
<dbReference type="GO" id="GO:0004370">
    <property type="term" value="F:glycerol kinase activity"/>
    <property type="evidence" value="ECO:0007669"/>
    <property type="project" value="TreeGrafter"/>
</dbReference>
<dbReference type="PANTHER" id="PTHR10196">
    <property type="entry name" value="SUGAR KINASE"/>
    <property type="match status" value="1"/>
</dbReference>
<dbReference type="PANTHER" id="PTHR10196:SF69">
    <property type="entry name" value="GLYCEROL KINASE"/>
    <property type="match status" value="1"/>
</dbReference>
<dbReference type="Pfam" id="PF00370">
    <property type="entry name" value="FGGY_N"/>
    <property type="match status" value="1"/>
</dbReference>
<evidence type="ECO:0000259" key="9">
    <source>
        <dbReference type="Pfam" id="PF02782"/>
    </source>
</evidence>
<evidence type="ECO:0000256" key="3">
    <source>
        <dbReference type="ARBA" id="ARBA00022741"/>
    </source>
</evidence>
<keyword evidence="5" id="KW-0067">ATP-binding</keyword>
<dbReference type="InterPro" id="IPR000577">
    <property type="entry name" value="Carb_kinase_FGGY"/>
</dbReference>
<dbReference type="GO" id="GO:0019563">
    <property type="term" value="P:glycerol catabolic process"/>
    <property type="evidence" value="ECO:0007669"/>
    <property type="project" value="TreeGrafter"/>
</dbReference>
<feature type="domain" description="Carbohydrate kinase FGGY C-terminal" evidence="9">
    <location>
        <begin position="272"/>
        <end position="452"/>
    </location>
</feature>
<accession>A0A1G9ZKK3</accession>